<evidence type="ECO:0000256" key="3">
    <source>
        <dbReference type="ARBA" id="ARBA00023163"/>
    </source>
</evidence>
<dbReference type="Proteomes" id="UP000220527">
    <property type="component" value="Unassembled WGS sequence"/>
</dbReference>
<dbReference type="Gene3D" id="1.10.260.40">
    <property type="entry name" value="lambda repressor-like DNA-binding domains"/>
    <property type="match status" value="1"/>
</dbReference>
<dbReference type="CDD" id="cd00093">
    <property type="entry name" value="HTH_XRE"/>
    <property type="match status" value="1"/>
</dbReference>
<evidence type="ECO:0000256" key="1">
    <source>
        <dbReference type="ARBA" id="ARBA00023015"/>
    </source>
</evidence>
<accession>A0A2A6RFQ0</accession>
<dbReference type="GO" id="GO:0005829">
    <property type="term" value="C:cytosol"/>
    <property type="evidence" value="ECO:0007669"/>
    <property type="project" value="TreeGrafter"/>
</dbReference>
<dbReference type="SMART" id="SM00530">
    <property type="entry name" value="HTH_XRE"/>
    <property type="match status" value="1"/>
</dbReference>
<gene>
    <name evidence="5" type="ORF">CJ255_17765</name>
</gene>
<dbReference type="PROSITE" id="PS50943">
    <property type="entry name" value="HTH_CROC1"/>
    <property type="match status" value="1"/>
</dbReference>
<evidence type="ECO:0000313" key="5">
    <source>
        <dbReference type="EMBL" id="PDW01705.1"/>
    </source>
</evidence>
<feature type="domain" description="HTH cro/C1-type" evidence="4">
    <location>
        <begin position="15"/>
        <end position="69"/>
    </location>
</feature>
<name>A0A2A6RFQ0_9CHLR</name>
<dbReference type="PANTHER" id="PTHR46797">
    <property type="entry name" value="HTH-TYPE TRANSCRIPTIONAL REGULATOR"/>
    <property type="match status" value="1"/>
</dbReference>
<dbReference type="REBASE" id="278953">
    <property type="entry name" value="C.Cba153FORF17760P"/>
</dbReference>
<sequence>MKQKKTLLVKFGSNVRALREKRGLSQEQLAFAASLDRTYIGGVERGERNIAIINLCKLAAALGVQPSDLLGGMIYDQQL</sequence>
<dbReference type="InterPro" id="IPR001387">
    <property type="entry name" value="Cro/C1-type_HTH"/>
</dbReference>
<keyword evidence="2" id="KW-0238">DNA-binding</keyword>
<reference evidence="6" key="1">
    <citation type="submission" date="2017-08" db="EMBL/GenBank/DDBJ databases">
        <authorList>
            <person name="Grouzdev D.S."/>
            <person name="Gaisin V.A."/>
            <person name="Rysina M.S."/>
            <person name="Gorlenko V.M."/>
        </authorList>
    </citation>
    <scope>NUCLEOTIDE SEQUENCE [LARGE SCALE GENOMIC DNA]</scope>
    <source>
        <strain evidence="6">Kir15-3F</strain>
    </source>
</reference>
<dbReference type="SUPFAM" id="SSF47413">
    <property type="entry name" value="lambda repressor-like DNA-binding domains"/>
    <property type="match status" value="1"/>
</dbReference>
<dbReference type="GO" id="GO:0003700">
    <property type="term" value="F:DNA-binding transcription factor activity"/>
    <property type="evidence" value="ECO:0007669"/>
    <property type="project" value="TreeGrafter"/>
</dbReference>
<organism evidence="5 6">
    <name type="scientific">Candidatus Viridilinea mediisalina</name>
    <dbReference type="NCBI Taxonomy" id="2024553"/>
    <lineage>
        <taxon>Bacteria</taxon>
        <taxon>Bacillati</taxon>
        <taxon>Chloroflexota</taxon>
        <taxon>Chloroflexia</taxon>
        <taxon>Chloroflexales</taxon>
        <taxon>Chloroflexineae</taxon>
        <taxon>Oscillochloridaceae</taxon>
        <taxon>Candidatus Viridilinea</taxon>
    </lineage>
</organism>
<dbReference type="OrthoDB" id="9814553at2"/>
<protein>
    <submittedName>
        <fullName evidence="5">Transcriptional regulator</fullName>
    </submittedName>
</protein>
<dbReference type="PANTHER" id="PTHR46797:SF23">
    <property type="entry name" value="HTH-TYPE TRANSCRIPTIONAL REGULATOR SUTR"/>
    <property type="match status" value="1"/>
</dbReference>
<evidence type="ECO:0000256" key="2">
    <source>
        <dbReference type="ARBA" id="ARBA00023125"/>
    </source>
</evidence>
<comment type="caution">
    <text evidence="5">The sequence shown here is derived from an EMBL/GenBank/DDBJ whole genome shotgun (WGS) entry which is preliminary data.</text>
</comment>
<dbReference type="Pfam" id="PF01381">
    <property type="entry name" value="HTH_3"/>
    <property type="match status" value="1"/>
</dbReference>
<keyword evidence="3" id="KW-0804">Transcription</keyword>
<dbReference type="InterPro" id="IPR010982">
    <property type="entry name" value="Lambda_DNA-bd_dom_sf"/>
</dbReference>
<evidence type="ECO:0000259" key="4">
    <source>
        <dbReference type="PROSITE" id="PS50943"/>
    </source>
</evidence>
<keyword evidence="1" id="KW-0805">Transcription regulation</keyword>
<dbReference type="RefSeq" id="WP_097645440.1">
    <property type="nucleotide sequence ID" value="NZ_NQWI01000116.1"/>
</dbReference>
<keyword evidence="6" id="KW-1185">Reference proteome</keyword>
<dbReference type="GO" id="GO:0003677">
    <property type="term" value="F:DNA binding"/>
    <property type="evidence" value="ECO:0007669"/>
    <property type="project" value="UniProtKB-KW"/>
</dbReference>
<proteinExistence type="predicted"/>
<evidence type="ECO:0000313" key="6">
    <source>
        <dbReference type="Proteomes" id="UP000220527"/>
    </source>
</evidence>
<dbReference type="AlphaFoldDB" id="A0A2A6RFQ0"/>
<dbReference type="EMBL" id="NQWI01000116">
    <property type="protein sequence ID" value="PDW01705.1"/>
    <property type="molecule type" value="Genomic_DNA"/>
</dbReference>
<dbReference type="InterPro" id="IPR050807">
    <property type="entry name" value="TransReg_Diox_bact_type"/>
</dbReference>